<proteinExistence type="predicted"/>
<dbReference type="EMBL" id="JOKN01000001">
    <property type="protein sequence ID" value="KEQ57447.1"/>
    <property type="molecule type" value="Genomic_DNA"/>
</dbReference>
<comment type="caution">
    <text evidence="1">The sequence shown here is derived from an EMBL/GenBank/DDBJ whole genome shotgun (WGS) entry which is preliminary data.</text>
</comment>
<name>A0A081RQH4_9ARCH</name>
<dbReference type="Proteomes" id="UP000028059">
    <property type="component" value="Unassembled WGS sequence"/>
</dbReference>
<reference evidence="1 2" key="1">
    <citation type="submission" date="2014-06" db="EMBL/GenBank/DDBJ databases">
        <authorList>
            <person name="Ngugi D.K."/>
            <person name="Blom J."/>
            <person name="Alam I."/>
            <person name="Rashid M."/>
            <person name="Ba Alawi W."/>
            <person name="Zhang G."/>
            <person name="Hikmawan T."/>
            <person name="Guan Y."/>
            <person name="Antunes A."/>
            <person name="Siam R."/>
            <person name="ElDorry H."/>
            <person name="Bajic V."/>
            <person name="Stingl U."/>
        </authorList>
    </citation>
    <scope>NUCLEOTIDE SEQUENCE [LARGE SCALE GENOMIC DNA]</scope>
    <source>
        <strain evidence="1">SCGC AAA799-N04</strain>
    </source>
</reference>
<evidence type="ECO:0000313" key="1">
    <source>
        <dbReference type="EMBL" id="KEQ57447.1"/>
    </source>
</evidence>
<keyword evidence="2" id="KW-1185">Reference proteome</keyword>
<protein>
    <submittedName>
        <fullName evidence="1">Uncharacterized protein</fullName>
    </submittedName>
</protein>
<dbReference type="AlphaFoldDB" id="A0A081RQH4"/>
<sequence>MDEELRRKIKEARLLYEKYVQMMDECMDEKKPVNEDFNRRIMKVYHCMTNAYDEINNEIGLRYDK</sequence>
<accession>A0A081RQH4</accession>
<organism evidence="1 2">
    <name type="scientific">Marine Group I thaumarchaeote SCGC AAA799-N04</name>
    <dbReference type="NCBI Taxonomy" id="1502293"/>
    <lineage>
        <taxon>Archaea</taxon>
        <taxon>Nitrososphaerota</taxon>
        <taxon>Marine Group I</taxon>
    </lineage>
</organism>
<evidence type="ECO:0000313" key="2">
    <source>
        <dbReference type="Proteomes" id="UP000028059"/>
    </source>
</evidence>
<gene>
    <name evidence="1" type="ORF">AAA799N04_00139</name>
</gene>